<evidence type="ECO:0000313" key="3">
    <source>
        <dbReference type="Proteomes" id="UP000076407"/>
    </source>
</evidence>
<name>A0A182X3B7_ANOQN</name>
<keyword evidence="3" id="KW-1185">Reference proteome</keyword>
<protein>
    <submittedName>
        <fullName evidence="2">Uncharacterized protein</fullName>
    </submittedName>
</protein>
<accession>A0A182X3B7</accession>
<sequence length="211" mass="22629">MVQYSTLLWFQSISSLLSSALSLLLSDCSVCLFFVLRAFSGAEDDDDGFTGAGCSPPLLGASSRVVPSLPFSLAPGGSTTSAGVCTSSDRSLSLPDESSSSRPLPGFPRRGLVPSSDASVAELWLLGVSCWCSGSSSPTGPSCDRFEWLRRFLRCSCRLETASLHRLTSSSYGWPCRKHTTITVMLSPPMPPIWQSGARQRIIRFSQICCG</sequence>
<feature type="compositionally biased region" description="Low complexity" evidence="1">
    <location>
        <begin position="87"/>
        <end position="104"/>
    </location>
</feature>
<dbReference type="Proteomes" id="UP000076407">
    <property type="component" value="Unassembled WGS sequence"/>
</dbReference>
<dbReference type="VEuPathDB" id="VectorBase:AQUA004293"/>
<reference evidence="2" key="1">
    <citation type="submission" date="2020-05" db="UniProtKB">
        <authorList>
            <consortium name="EnsemblMetazoa"/>
        </authorList>
    </citation>
    <scope>IDENTIFICATION</scope>
    <source>
        <strain evidence="2">SANGQUA</strain>
    </source>
</reference>
<proteinExistence type="predicted"/>
<evidence type="ECO:0000256" key="1">
    <source>
        <dbReference type="SAM" id="MobiDB-lite"/>
    </source>
</evidence>
<dbReference type="AlphaFoldDB" id="A0A182X3B7"/>
<evidence type="ECO:0000313" key="2">
    <source>
        <dbReference type="EnsemblMetazoa" id="AQUA004293-PA"/>
    </source>
</evidence>
<feature type="compositionally biased region" description="Polar residues" evidence="1">
    <location>
        <begin position="77"/>
        <end position="86"/>
    </location>
</feature>
<organism evidence="2 3">
    <name type="scientific">Anopheles quadriannulatus</name>
    <name type="common">Mosquito</name>
    <dbReference type="NCBI Taxonomy" id="34691"/>
    <lineage>
        <taxon>Eukaryota</taxon>
        <taxon>Metazoa</taxon>
        <taxon>Ecdysozoa</taxon>
        <taxon>Arthropoda</taxon>
        <taxon>Hexapoda</taxon>
        <taxon>Insecta</taxon>
        <taxon>Pterygota</taxon>
        <taxon>Neoptera</taxon>
        <taxon>Endopterygota</taxon>
        <taxon>Diptera</taxon>
        <taxon>Nematocera</taxon>
        <taxon>Culicoidea</taxon>
        <taxon>Culicidae</taxon>
        <taxon>Anophelinae</taxon>
        <taxon>Anopheles</taxon>
    </lineage>
</organism>
<feature type="region of interest" description="Disordered" evidence="1">
    <location>
        <begin position="75"/>
        <end position="106"/>
    </location>
</feature>
<dbReference type="EnsemblMetazoa" id="AQUA004293-RA">
    <property type="protein sequence ID" value="AQUA004293-PA"/>
    <property type="gene ID" value="AQUA004293"/>
</dbReference>